<sequence length="199" mass="22831">MTDGFGLDSVTAKNSLNKRTMIICSDVDGVILNYIQGFIDFTRDEDIDYQYNPENYGVITGIENAENLRTRFHAKDYLRQLQYYEGALEVLNRLVEKDEVHLVTAIQPECSEMRAENLSALNYTSLQCVGDAAKERVIIEEVVPDVMIEDRPKLIKAFHGAGIPVFYPDWHPYTRGMEAFGNPFSHWNQIPELFQKMEA</sequence>
<dbReference type="SUPFAM" id="SSF56784">
    <property type="entry name" value="HAD-like"/>
    <property type="match status" value="1"/>
</dbReference>
<feature type="active site" description="Proton donor" evidence="2">
    <location>
        <position position="28"/>
    </location>
</feature>
<dbReference type="InterPro" id="IPR023214">
    <property type="entry name" value="HAD_sf"/>
</dbReference>
<reference evidence="3" key="1">
    <citation type="journal article" date="2010" name="ISME J.">
        <title>Metagenome of the Mediterranean deep chlorophyll maximum studied by direct and fosmid library 454 pyrosequencing.</title>
        <authorList>
            <person name="Ghai R."/>
            <person name="Martin-Cuadrado A.B."/>
            <person name="Molto A.G."/>
            <person name="Heredia I.G."/>
            <person name="Cabrera R."/>
            <person name="Martin J."/>
            <person name="Verdu M."/>
            <person name="Deschamps P."/>
            <person name="Moreira D."/>
            <person name="Lopez-Garcia P."/>
            <person name="Mira A."/>
            <person name="Rodriguez-Valera F."/>
        </authorList>
    </citation>
    <scope>NUCLEOTIDE SEQUENCE</scope>
</reference>
<proteinExistence type="inferred from homology"/>
<dbReference type="EMBL" id="GU942986">
    <property type="protein sequence ID" value="ADD93533.1"/>
    <property type="molecule type" value="Genomic_DNA"/>
</dbReference>
<accession>D6PCT2</accession>
<dbReference type="Pfam" id="PF06941">
    <property type="entry name" value="NT5C"/>
    <property type="match status" value="1"/>
</dbReference>
<dbReference type="InterPro" id="IPR036412">
    <property type="entry name" value="HAD-like_sf"/>
</dbReference>
<dbReference type="InterPro" id="IPR010708">
    <property type="entry name" value="5'(3')-deoxyribonucleotidase"/>
</dbReference>
<dbReference type="AlphaFoldDB" id="D6PCT2"/>
<dbReference type="Gene3D" id="3.40.50.1000">
    <property type="entry name" value="HAD superfamily/HAD-like"/>
    <property type="match status" value="1"/>
</dbReference>
<evidence type="ECO:0000256" key="2">
    <source>
        <dbReference type="PIRSR" id="PIRSR610708-1"/>
    </source>
</evidence>
<evidence type="ECO:0000313" key="3">
    <source>
        <dbReference type="EMBL" id="ADD93533.1"/>
    </source>
</evidence>
<evidence type="ECO:0008006" key="4">
    <source>
        <dbReference type="Google" id="ProtNLM"/>
    </source>
</evidence>
<dbReference type="GO" id="GO:0009264">
    <property type="term" value="P:deoxyribonucleotide catabolic process"/>
    <property type="evidence" value="ECO:0007669"/>
    <property type="project" value="InterPro"/>
</dbReference>
<protein>
    <recommendedName>
        <fullName evidence="4">5'-nucleotidase</fullName>
    </recommendedName>
</protein>
<evidence type="ECO:0000256" key="1">
    <source>
        <dbReference type="ARBA" id="ARBA00009589"/>
    </source>
</evidence>
<organism evidence="3">
    <name type="scientific">uncultured marine bacterium MedDCM-OCT-S04-C191</name>
    <dbReference type="NCBI Taxonomy" id="743053"/>
    <lineage>
        <taxon>Bacteria</taxon>
        <taxon>environmental samples</taxon>
    </lineage>
</organism>
<comment type="similarity">
    <text evidence="1">Belongs to the 5'(3')-deoxyribonucleotidase family.</text>
</comment>
<dbReference type="GO" id="GO:0008253">
    <property type="term" value="F:5'-nucleotidase activity"/>
    <property type="evidence" value="ECO:0007669"/>
    <property type="project" value="InterPro"/>
</dbReference>
<feature type="active site" description="Nucleophile" evidence="2">
    <location>
        <position position="26"/>
    </location>
</feature>
<name>D6PCT2_9BACT</name>